<gene>
    <name evidence="2" type="ORF">GRI32_02615</name>
</gene>
<sequence>MQLSLHTDYALRVLMALAATGEQMTIDDVAGRYRISRNHLAKVAQSLQGQGLIETTRGRTGGMRLARDPGDINVGAVVRKFERFEGFVACMGGPQDCVIDGACGLKSPLAGALQAFLTHLDGFTLADLVGDQKKALLARIG</sequence>
<keyword evidence="3" id="KW-1185">Reference proteome</keyword>
<organism evidence="2 3">
    <name type="scientific">Alteraurantiacibacter aestuarii</name>
    <dbReference type="NCBI Taxonomy" id="650004"/>
    <lineage>
        <taxon>Bacteria</taxon>
        <taxon>Pseudomonadati</taxon>
        <taxon>Pseudomonadota</taxon>
        <taxon>Alphaproteobacteria</taxon>
        <taxon>Sphingomonadales</taxon>
        <taxon>Erythrobacteraceae</taxon>
        <taxon>Alteraurantiacibacter</taxon>
    </lineage>
</organism>
<dbReference type="GO" id="GO:0003700">
    <property type="term" value="F:DNA-binding transcription factor activity"/>
    <property type="evidence" value="ECO:0007669"/>
    <property type="project" value="TreeGrafter"/>
</dbReference>
<evidence type="ECO:0000313" key="2">
    <source>
        <dbReference type="EMBL" id="MXO87624.1"/>
    </source>
</evidence>
<dbReference type="InterPro" id="IPR036388">
    <property type="entry name" value="WH-like_DNA-bd_sf"/>
</dbReference>
<dbReference type="SUPFAM" id="SSF46785">
    <property type="entry name" value="Winged helix' DNA-binding domain"/>
    <property type="match status" value="1"/>
</dbReference>
<dbReference type="Gene3D" id="1.10.10.10">
    <property type="entry name" value="Winged helix-like DNA-binding domain superfamily/Winged helix DNA-binding domain"/>
    <property type="match status" value="1"/>
</dbReference>
<dbReference type="Pfam" id="PF02082">
    <property type="entry name" value="Rrf2"/>
    <property type="match status" value="1"/>
</dbReference>
<dbReference type="RefSeq" id="WP_160589596.1">
    <property type="nucleotide sequence ID" value="NZ_BAAAFP010000002.1"/>
</dbReference>
<dbReference type="PROSITE" id="PS51197">
    <property type="entry name" value="HTH_RRF2_2"/>
    <property type="match status" value="1"/>
</dbReference>
<dbReference type="AlphaFoldDB" id="A0A844ZJ64"/>
<protein>
    <submittedName>
        <fullName evidence="2">Rrf2 family transcriptional regulator</fullName>
    </submittedName>
</protein>
<dbReference type="InterPro" id="IPR000944">
    <property type="entry name" value="Tscrpt_reg_Rrf2"/>
</dbReference>
<dbReference type="GO" id="GO:0003677">
    <property type="term" value="F:DNA binding"/>
    <property type="evidence" value="ECO:0007669"/>
    <property type="project" value="UniProtKB-KW"/>
</dbReference>
<dbReference type="NCBIfam" id="TIGR00738">
    <property type="entry name" value="rrf2_super"/>
    <property type="match status" value="1"/>
</dbReference>
<comment type="caution">
    <text evidence="2">The sequence shown here is derived from an EMBL/GenBank/DDBJ whole genome shotgun (WGS) entry which is preliminary data.</text>
</comment>
<dbReference type="EMBL" id="WTYY01000002">
    <property type="protein sequence ID" value="MXO87624.1"/>
    <property type="molecule type" value="Genomic_DNA"/>
</dbReference>
<dbReference type="OrthoDB" id="9802344at2"/>
<name>A0A844ZJ64_9SPHN</name>
<dbReference type="InterPro" id="IPR036390">
    <property type="entry name" value="WH_DNA-bd_sf"/>
</dbReference>
<dbReference type="GO" id="GO:0005829">
    <property type="term" value="C:cytosol"/>
    <property type="evidence" value="ECO:0007669"/>
    <property type="project" value="TreeGrafter"/>
</dbReference>
<accession>A0A844ZJ64</accession>
<evidence type="ECO:0000256" key="1">
    <source>
        <dbReference type="ARBA" id="ARBA00023125"/>
    </source>
</evidence>
<keyword evidence="1" id="KW-0238">DNA-binding</keyword>
<reference evidence="2 3" key="1">
    <citation type="submission" date="2019-12" db="EMBL/GenBank/DDBJ databases">
        <title>Genomic-based taxomic classification of the family Erythrobacteraceae.</title>
        <authorList>
            <person name="Xu L."/>
        </authorList>
    </citation>
    <scope>NUCLEOTIDE SEQUENCE [LARGE SCALE GENOMIC DNA]</scope>
    <source>
        <strain evidence="2 3">JCM 16339</strain>
    </source>
</reference>
<dbReference type="PANTHER" id="PTHR33221">
    <property type="entry name" value="WINGED HELIX-TURN-HELIX TRANSCRIPTIONAL REGULATOR, RRF2 FAMILY"/>
    <property type="match status" value="1"/>
</dbReference>
<dbReference type="Proteomes" id="UP000435243">
    <property type="component" value="Unassembled WGS sequence"/>
</dbReference>
<evidence type="ECO:0000313" key="3">
    <source>
        <dbReference type="Proteomes" id="UP000435243"/>
    </source>
</evidence>
<proteinExistence type="predicted"/>
<dbReference type="PANTHER" id="PTHR33221:SF4">
    <property type="entry name" value="HTH-TYPE TRANSCRIPTIONAL REPRESSOR NSRR"/>
    <property type="match status" value="1"/>
</dbReference>